<evidence type="ECO:0000313" key="3">
    <source>
        <dbReference type="Proteomes" id="UP001516400"/>
    </source>
</evidence>
<sequence length="155" mass="17630">MLGNFRISVFQMQVAPSFTSVLIWWIWYGNTAALSLPRPTNHYRGPGEVARNGVTPEPSCEELKAMWRLSKRQSRASELTNEIPTFQDPFANNIWQPYYATSRSMGGSSTASKIDDVFLEKLMILLQRVTDMNVAYFICGDFNIHTDPNSKDNQS</sequence>
<keyword evidence="3" id="KW-1185">Reference proteome</keyword>
<accession>A0ABD2PH33</accession>
<gene>
    <name evidence="2" type="ORF">HHI36_023640</name>
</gene>
<evidence type="ECO:0000313" key="2">
    <source>
        <dbReference type="EMBL" id="KAL3290296.1"/>
    </source>
</evidence>
<name>A0ABD2PH33_9CUCU</name>
<keyword evidence="1" id="KW-0812">Transmembrane</keyword>
<keyword evidence="1" id="KW-0472">Membrane</keyword>
<keyword evidence="1" id="KW-1133">Transmembrane helix</keyword>
<evidence type="ECO:0000256" key="1">
    <source>
        <dbReference type="SAM" id="Phobius"/>
    </source>
</evidence>
<dbReference type="Proteomes" id="UP001516400">
    <property type="component" value="Unassembled WGS sequence"/>
</dbReference>
<reference evidence="2 3" key="1">
    <citation type="journal article" date="2021" name="BMC Biol.">
        <title>Horizontally acquired antibacterial genes associated with adaptive radiation of ladybird beetles.</title>
        <authorList>
            <person name="Li H.S."/>
            <person name="Tang X.F."/>
            <person name="Huang Y.H."/>
            <person name="Xu Z.Y."/>
            <person name="Chen M.L."/>
            <person name="Du X.Y."/>
            <person name="Qiu B.Y."/>
            <person name="Chen P.T."/>
            <person name="Zhang W."/>
            <person name="Slipinski A."/>
            <person name="Escalona H.E."/>
            <person name="Waterhouse R.M."/>
            <person name="Zwick A."/>
            <person name="Pang H."/>
        </authorList>
    </citation>
    <scope>NUCLEOTIDE SEQUENCE [LARGE SCALE GENOMIC DNA]</scope>
    <source>
        <strain evidence="2">SYSU2018</strain>
    </source>
</reference>
<evidence type="ECO:0008006" key="4">
    <source>
        <dbReference type="Google" id="ProtNLM"/>
    </source>
</evidence>
<feature type="transmembrane region" description="Helical" evidence="1">
    <location>
        <begin position="7"/>
        <end position="28"/>
    </location>
</feature>
<dbReference type="AlphaFoldDB" id="A0ABD2PH33"/>
<comment type="caution">
    <text evidence="2">The sequence shown here is derived from an EMBL/GenBank/DDBJ whole genome shotgun (WGS) entry which is preliminary data.</text>
</comment>
<proteinExistence type="predicted"/>
<protein>
    <recommendedName>
        <fullName evidence="4">Endonuclease/exonuclease/phosphatase domain-containing protein</fullName>
    </recommendedName>
</protein>
<organism evidence="2 3">
    <name type="scientific">Cryptolaemus montrouzieri</name>
    <dbReference type="NCBI Taxonomy" id="559131"/>
    <lineage>
        <taxon>Eukaryota</taxon>
        <taxon>Metazoa</taxon>
        <taxon>Ecdysozoa</taxon>
        <taxon>Arthropoda</taxon>
        <taxon>Hexapoda</taxon>
        <taxon>Insecta</taxon>
        <taxon>Pterygota</taxon>
        <taxon>Neoptera</taxon>
        <taxon>Endopterygota</taxon>
        <taxon>Coleoptera</taxon>
        <taxon>Polyphaga</taxon>
        <taxon>Cucujiformia</taxon>
        <taxon>Coccinelloidea</taxon>
        <taxon>Coccinellidae</taxon>
        <taxon>Scymninae</taxon>
        <taxon>Scymnini</taxon>
        <taxon>Cryptolaemus</taxon>
    </lineage>
</organism>
<dbReference type="EMBL" id="JABFTP020000186">
    <property type="protein sequence ID" value="KAL3290296.1"/>
    <property type="molecule type" value="Genomic_DNA"/>
</dbReference>